<dbReference type="RefSeq" id="WP_157012400.1">
    <property type="nucleotide sequence ID" value="NZ_WPOO01000006.1"/>
</dbReference>
<dbReference type="PANTHER" id="PTHR43280:SF2">
    <property type="entry name" value="HTH-TYPE TRANSCRIPTIONAL REGULATOR EXSA"/>
    <property type="match status" value="1"/>
</dbReference>
<evidence type="ECO:0000256" key="3">
    <source>
        <dbReference type="ARBA" id="ARBA00023163"/>
    </source>
</evidence>
<organism evidence="5 6">
    <name type="scientific">Adlercreutzia rubneri</name>
    <dbReference type="NCBI Taxonomy" id="2916441"/>
    <lineage>
        <taxon>Bacteria</taxon>
        <taxon>Bacillati</taxon>
        <taxon>Actinomycetota</taxon>
        <taxon>Coriobacteriia</taxon>
        <taxon>Eggerthellales</taxon>
        <taxon>Eggerthellaceae</taxon>
        <taxon>Adlercreutzia</taxon>
    </lineage>
</organism>
<sequence length="331" mass="35834">METTGRIMKAPALANIDENLHHLFVPQLETLQMEPRARRCGVVSQLDPARGSGSAWMTGLGRDCLVTVLDLTVSDGSSLTSCGPGYFCLGSMSPSSLETMPYPTFPTDASDLVMYRQGAGSYSYQLKPGCAYASRSLCFTPRFIEQVARDQGTGADELLERLTESSLPLRAPHVSAMLNRLDARSANAPATGFRLAALMAEAVACLIETAEGAAWAARAEGTRTAAQLIHKAHAIMEQHLDAPLTLDSIARELCVSRTRLAAVYKEETGRGVAEDLRQLRMNRASDLLAGTDMPLAEIGRAVGYPRPSSFTTAFTREQGCSPAAWRKRFRC</sequence>
<dbReference type="AlphaFoldDB" id="A0A7K1T4Q4"/>
<evidence type="ECO:0000256" key="1">
    <source>
        <dbReference type="ARBA" id="ARBA00023015"/>
    </source>
</evidence>
<reference evidence="5 6" key="1">
    <citation type="submission" date="2019-11" db="EMBL/GenBank/DDBJ databases">
        <title>Whole genome shotgun sequencing (WGS) data from Adlercreutzia equolifaciens ResAG-91, Eggerthella lenta MRI-F36, MRI-F37, MRI-F40, ResAG-49, ResAG-88, ResAG-121, ResAG-145, and Gordonibacter sp. ResAG-5, ResAG-26, ResAG-43, ResAG-50, ResAG-59.</title>
        <authorList>
            <person name="Stoll D.A."/>
            <person name="Danylec N."/>
            <person name="Franz C.M.A.P."/>
            <person name="Huch M."/>
        </authorList>
    </citation>
    <scope>NUCLEOTIDE SEQUENCE [LARGE SCALE GENOMIC DNA]</scope>
    <source>
        <strain evidence="5 6">ResAG-91</strain>
    </source>
</reference>
<dbReference type="GO" id="GO:0043565">
    <property type="term" value="F:sequence-specific DNA binding"/>
    <property type="evidence" value="ECO:0007669"/>
    <property type="project" value="InterPro"/>
</dbReference>
<comment type="caution">
    <text evidence="5">The sequence shown here is derived from an EMBL/GenBank/DDBJ whole genome shotgun (WGS) entry which is preliminary data.</text>
</comment>
<dbReference type="InterPro" id="IPR009057">
    <property type="entry name" value="Homeodomain-like_sf"/>
</dbReference>
<dbReference type="Pfam" id="PF12833">
    <property type="entry name" value="HTH_18"/>
    <property type="match status" value="1"/>
</dbReference>
<dbReference type="SUPFAM" id="SSF46689">
    <property type="entry name" value="Homeodomain-like"/>
    <property type="match status" value="2"/>
</dbReference>
<accession>A0A7K1T4Q4</accession>
<dbReference type="EMBL" id="WPOO01000006">
    <property type="protein sequence ID" value="MVN58572.1"/>
    <property type="molecule type" value="Genomic_DNA"/>
</dbReference>
<dbReference type="InterPro" id="IPR018062">
    <property type="entry name" value="HTH_AraC-typ_CS"/>
</dbReference>
<keyword evidence="6" id="KW-1185">Reference proteome</keyword>
<evidence type="ECO:0000313" key="6">
    <source>
        <dbReference type="Proteomes" id="UP000488839"/>
    </source>
</evidence>
<dbReference type="PANTHER" id="PTHR43280">
    <property type="entry name" value="ARAC-FAMILY TRANSCRIPTIONAL REGULATOR"/>
    <property type="match status" value="1"/>
</dbReference>
<gene>
    <name evidence="5" type="ORF">GO707_04955</name>
</gene>
<dbReference type="SMART" id="SM00342">
    <property type="entry name" value="HTH_ARAC"/>
    <property type="match status" value="1"/>
</dbReference>
<proteinExistence type="predicted"/>
<dbReference type="GO" id="GO:0003700">
    <property type="term" value="F:DNA-binding transcription factor activity"/>
    <property type="evidence" value="ECO:0007669"/>
    <property type="project" value="InterPro"/>
</dbReference>
<dbReference type="Gene3D" id="1.10.10.60">
    <property type="entry name" value="Homeodomain-like"/>
    <property type="match status" value="1"/>
</dbReference>
<evidence type="ECO:0000256" key="2">
    <source>
        <dbReference type="ARBA" id="ARBA00023125"/>
    </source>
</evidence>
<name>A0A7K1T4Q4_9ACTN</name>
<keyword evidence="3" id="KW-0804">Transcription</keyword>
<dbReference type="PROSITE" id="PS01124">
    <property type="entry name" value="HTH_ARAC_FAMILY_2"/>
    <property type="match status" value="1"/>
</dbReference>
<dbReference type="Proteomes" id="UP000488839">
    <property type="component" value="Unassembled WGS sequence"/>
</dbReference>
<evidence type="ECO:0000313" key="5">
    <source>
        <dbReference type="EMBL" id="MVN58572.1"/>
    </source>
</evidence>
<keyword evidence="1" id="KW-0805">Transcription regulation</keyword>
<evidence type="ECO:0000259" key="4">
    <source>
        <dbReference type="PROSITE" id="PS01124"/>
    </source>
</evidence>
<dbReference type="InterPro" id="IPR018060">
    <property type="entry name" value="HTH_AraC"/>
</dbReference>
<dbReference type="PROSITE" id="PS00041">
    <property type="entry name" value="HTH_ARAC_FAMILY_1"/>
    <property type="match status" value="1"/>
</dbReference>
<protein>
    <submittedName>
        <fullName evidence="5">Helix-turn-helix domain-containing protein</fullName>
    </submittedName>
</protein>
<feature type="domain" description="HTH araC/xylS-type" evidence="4">
    <location>
        <begin position="230"/>
        <end position="328"/>
    </location>
</feature>
<keyword evidence="2" id="KW-0238">DNA-binding</keyword>